<feature type="domain" description="Transketolase N-terminal" evidence="4">
    <location>
        <begin position="7"/>
        <end position="255"/>
    </location>
</feature>
<protein>
    <submittedName>
        <fullName evidence="5">Transketolase</fullName>
    </submittedName>
</protein>
<gene>
    <name evidence="5" type="ORF">A2912_06215</name>
</gene>
<evidence type="ECO:0000259" key="4">
    <source>
        <dbReference type="Pfam" id="PF00456"/>
    </source>
</evidence>
<comment type="cofactor">
    <cofactor evidence="1">
        <name>thiamine diphosphate</name>
        <dbReference type="ChEBI" id="CHEBI:58937"/>
    </cofactor>
</comment>
<dbReference type="Proteomes" id="UP000178122">
    <property type="component" value="Unassembled WGS sequence"/>
</dbReference>
<dbReference type="PANTHER" id="PTHR47514">
    <property type="entry name" value="TRANSKETOLASE N-TERMINAL SECTION-RELATED"/>
    <property type="match status" value="1"/>
</dbReference>
<evidence type="ECO:0000256" key="2">
    <source>
        <dbReference type="ARBA" id="ARBA00007131"/>
    </source>
</evidence>
<comment type="caution">
    <text evidence="5">The sequence shown here is derived from an EMBL/GenBank/DDBJ whole genome shotgun (WGS) entry which is preliminary data.</text>
</comment>
<reference evidence="5 6" key="1">
    <citation type="journal article" date="2016" name="Nat. Commun.">
        <title>Thousands of microbial genomes shed light on interconnected biogeochemical processes in an aquifer system.</title>
        <authorList>
            <person name="Anantharaman K."/>
            <person name="Brown C.T."/>
            <person name="Hug L.A."/>
            <person name="Sharon I."/>
            <person name="Castelle C.J."/>
            <person name="Probst A.J."/>
            <person name="Thomas B.C."/>
            <person name="Singh A."/>
            <person name="Wilkins M.J."/>
            <person name="Karaoz U."/>
            <person name="Brodie E.L."/>
            <person name="Williams K.H."/>
            <person name="Hubbard S.S."/>
            <person name="Banfield J.F."/>
        </authorList>
    </citation>
    <scope>NUCLEOTIDE SEQUENCE [LARGE SCALE GENOMIC DNA]</scope>
</reference>
<dbReference type="Pfam" id="PF00456">
    <property type="entry name" value="Transketolase_N"/>
    <property type="match status" value="1"/>
</dbReference>
<evidence type="ECO:0000313" key="6">
    <source>
        <dbReference type="Proteomes" id="UP000178122"/>
    </source>
</evidence>
<evidence type="ECO:0000256" key="3">
    <source>
        <dbReference type="ARBA" id="ARBA00023052"/>
    </source>
</evidence>
<evidence type="ECO:0000313" key="5">
    <source>
        <dbReference type="EMBL" id="OGY55686.1"/>
    </source>
</evidence>
<name>A0A1G1YV88_9BACT</name>
<organism evidence="5 6">
    <name type="scientific">Candidatus Buchananbacteria bacterium RIFCSPLOWO2_01_FULL_40_23b</name>
    <dbReference type="NCBI Taxonomy" id="1797544"/>
    <lineage>
        <taxon>Bacteria</taxon>
        <taxon>Candidatus Buchananiibacteriota</taxon>
    </lineage>
</organism>
<dbReference type="EMBL" id="MHIN01000008">
    <property type="protein sequence ID" value="OGY55686.1"/>
    <property type="molecule type" value="Genomic_DNA"/>
</dbReference>
<comment type="similarity">
    <text evidence="2">Belongs to the transketolase family.</text>
</comment>
<dbReference type="SUPFAM" id="SSF52518">
    <property type="entry name" value="Thiamin diphosphate-binding fold (THDP-binding)"/>
    <property type="match status" value="1"/>
</dbReference>
<dbReference type="AlphaFoldDB" id="A0A1G1YV88"/>
<dbReference type="PANTHER" id="PTHR47514:SF1">
    <property type="entry name" value="TRANSKETOLASE N-TERMINAL SECTION-RELATED"/>
    <property type="match status" value="1"/>
</dbReference>
<dbReference type="InterPro" id="IPR029061">
    <property type="entry name" value="THDP-binding"/>
</dbReference>
<dbReference type="InterPro" id="IPR005474">
    <property type="entry name" value="Transketolase_N"/>
</dbReference>
<accession>A0A1G1YV88</accession>
<dbReference type="CDD" id="cd02012">
    <property type="entry name" value="TPP_TK"/>
    <property type="match status" value="1"/>
</dbReference>
<evidence type="ECO:0000256" key="1">
    <source>
        <dbReference type="ARBA" id="ARBA00001964"/>
    </source>
</evidence>
<keyword evidence="3" id="KW-0786">Thiamine pyrophosphate</keyword>
<proteinExistence type="inferred from homology"/>
<dbReference type="Gene3D" id="3.40.50.970">
    <property type="match status" value="1"/>
</dbReference>
<sequence length="295" mass="32938">MRQLELLANTIRKDVITSLVEAKSGHSAGPLGMADIFTALYFNILKHNPKNPQWKDRDILVLSNGHICPVLYATMANVGYFPRSELKTLRKLGTRLQGHPHRSSLPGLETTSGPLGSGLSQASGMAYALKLDKSPRTVFCLMSDGEHQEGNTWEAILFAAKYKLNNLIAILDRNFIQIDGNTEDIMPLEPLAKKYQSFNWDVITLPGNDMKKIIATLNAIKNKKRSKPTMIIANTNPGKGVSFMEHDYTWHGKPPTKEQGDIALAELCKIEAKLRGQKCNVCRFQHEQCICIQTH</sequence>